<proteinExistence type="predicted"/>
<protein>
    <submittedName>
        <fullName evidence="1">Uncharacterized protein</fullName>
    </submittedName>
</protein>
<name>A0ACB6ZEA3_THEGA</name>
<evidence type="ECO:0000313" key="1">
    <source>
        <dbReference type="EMBL" id="KAF9647961.1"/>
    </source>
</evidence>
<gene>
    <name evidence="1" type="ORF">BDM02DRAFT_3097222</name>
</gene>
<dbReference type="Proteomes" id="UP000886501">
    <property type="component" value="Unassembled WGS sequence"/>
</dbReference>
<keyword evidence="2" id="KW-1185">Reference proteome</keyword>
<accession>A0ACB6ZEA3</accession>
<organism evidence="1 2">
    <name type="scientific">Thelephora ganbajun</name>
    <name type="common">Ganba fungus</name>
    <dbReference type="NCBI Taxonomy" id="370292"/>
    <lineage>
        <taxon>Eukaryota</taxon>
        <taxon>Fungi</taxon>
        <taxon>Dikarya</taxon>
        <taxon>Basidiomycota</taxon>
        <taxon>Agaricomycotina</taxon>
        <taxon>Agaricomycetes</taxon>
        <taxon>Thelephorales</taxon>
        <taxon>Thelephoraceae</taxon>
        <taxon>Thelephora</taxon>
    </lineage>
</organism>
<comment type="caution">
    <text evidence="1">The sequence shown here is derived from an EMBL/GenBank/DDBJ whole genome shotgun (WGS) entry which is preliminary data.</text>
</comment>
<reference evidence="1" key="2">
    <citation type="journal article" date="2020" name="Nat. Commun.">
        <title>Large-scale genome sequencing of mycorrhizal fungi provides insights into the early evolution of symbiotic traits.</title>
        <authorList>
            <person name="Miyauchi S."/>
            <person name="Kiss E."/>
            <person name="Kuo A."/>
            <person name="Drula E."/>
            <person name="Kohler A."/>
            <person name="Sanchez-Garcia M."/>
            <person name="Morin E."/>
            <person name="Andreopoulos B."/>
            <person name="Barry K.W."/>
            <person name="Bonito G."/>
            <person name="Buee M."/>
            <person name="Carver A."/>
            <person name="Chen C."/>
            <person name="Cichocki N."/>
            <person name="Clum A."/>
            <person name="Culley D."/>
            <person name="Crous P.W."/>
            <person name="Fauchery L."/>
            <person name="Girlanda M."/>
            <person name="Hayes R.D."/>
            <person name="Keri Z."/>
            <person name="LaButti K."/>
            <person name="Lipzen A."/>
            <person name="Lombard V."/>
            <person name="Magnuson J."/>
            <person name="Maillard F."/>
            <person name="Murat C."/>
            <person name="Nolan M."/>
            <person name="Ohm R.A."/>
            <person name="Pangilinan J."/>
            <person name="Pereira M.F."/>
            <person name="Perotto S."/>
            <person name="Peter M."/>
            <person name="Pfister S."/>
            <person name="Riley R."/>
            <person name="Sitrit Y."/>
            <person name="Stielow J.B."/>
            <person name="Szollosi G."/>
            <person name="Zifcakova L."/>
            <person name="Stursova M."/>
            <person name="Spatafora J.W."/>
            <person name="Tedersoo L."/>
            <person name="Vaario L.M."/>
            <person name="Yamada A."/>
            <person name="Yan M."/>
            <person name="Wang P."/>
            <person name="Xu J."/>
            <person name="Bruns T."/>
            <person name="Baldrian P."/>
            <person name="Vilgalys R."/>
            <person name="Dunand C."/>
            <person name="Henrissat B."/>
            <person name="Grigoriev I.V."/>
            <person name="Hibbett D."/>
            <person name="Nagy L.G."/>
            <person name="Martin F.M."/>
        </authorList>
    </citation>
    <scope>NUCLEOTIDE SEQUENCE</scope>
    <source>
        <strain evidence="1">P2</strain>
    </source>
</reference>
<reference evidence="1" key="1">
    <citation type="submission" date="2019-10" db="EMBL/GenBank/DDBJ databases">
        <authorList>
            <consortium name="DOE Joint Genome Institute"/>
            <person name="Kuo A."/>
            <person name="Miyauchi S."/>
            <person name="Kiss E."/>
            <person name="Drula E."/>
            <person name="Kohler A."/>
            <person name="Sanchez-Garcia M."/>
            <person name="Andreopoulos B."/>
            <person name="Barry K.W."/>
            <person name="Bonito G."/>
            <person name="Buee M."/>
            <person name="Carver A."/>
            <person name="Chen C."/>
            <person name="Cichocki N."/>
            <person name="Clum A."/>
            <person name="Culley D."/>
            <person name="Crous P.W."/>
            <person name="Fauchery L."/>
            <person name="Girlanda M."/>
            <person name="Hayes R."/>
            <person name="Keri Z."/>
            <person name="Labutti K."/>
            <person name="Lipzen A."/>
            <person name="Lombard V."/>
            <person name="Magnuson J."/>
            <person name="Maillard F."/>
            <person name="Morin E."/>
            <person name="Murat C."/>
            <person name="Nolan M."/>
            <person name="Ohm R."/>
            <person name="Pangilinan J."/>
            <person name="Pereira M."/>
            <person name="Perotto S."/>
            <person name="Peter M."/>
            <person name="Riley R."/>
            <person name="Sitrit Y."/>
            <person name="Stielow B."/>
            <person name="Szollosi G."/>
            <person name="Zifcakova L."/>
            <person name="Stursova M."/>
            <person name="Spatafora J.W."/>
            <person name="Tedersoo L."/>
            <person name="Vaario L.-M."/>
            <person name="Yamada A."/>
            <person name="Yan M."/>
            <person name="Wang P."/>
            <person name="Xu J."/>
            <person name="Bruns T."/>
            <person name="Baldrian P."/>
            <person name="Vilgalys R."/>
            <person name="Henrissat B."/>
            <person name="Grigoriev I.V."/>
            <person name="Hibbett D."/>
            <person name="Nagy L.G."/>
            <person name="Martin F.M."/>
        </authorList>
    </citation>
    <scope>NUCLEOTIDE SEQUENCE</scope>
    <source>
        <strain evidence="1">P2</strain>
    </source>
</reference>
<feature type="non-terminal residue" evidence="1">
    <location>
        <position position="1"/>
    </location>
</feature>
<evidence type="ECO:0000313" key="2">
    <source>
        <dbReference type="Proteomes" id="UP000886501"/>
    </source>
</evidence>
<sequence length="175" mass="20261">LFYARPNLIPHTSIILVCMPKKRMSVRLLQYVRLRARDADILNQINPAGPKLKTDPEKSTDPGPQSQLEGARRLVKFIFPRQHGLPNPFTISTENTTPFRDREIEAKGFMRTPKRINNALDFFEKLIWRHGKCGYKPLLNTACPSKVSPKVSQNNRKFMYMGFRSKATCRKQTSW</sequence>
<dbReference type="EMBL" id="MU118022">
    <property type="protein sequence ID" value="KAF9647961.1"/>
    <property type="molecule type" value="Genomic_DNA"/>
</dbReference>